<dbReference type="PANTHER" id="PTHR48111:SF36">
    <property type="entry name" value="TRANSCRIPTIONAL REGULATORY PROTEIN CUTR"/>
    <property type="match status" value="1"/>
</dbReference>
<name>A0A396S4L2_9SPHN</name>
<evidence type="ECO:0000313" key="7">
    <source>
        <dbReference type="Proteomes" id="UP000266693"/>
    </source>
</evidence>
<feature type="domain" description="OmpR/PhoB-type" evidence="5">
    <location>
        <begin position="123"/>
        <end position="221"/>
    </location>
</feature>
<dbReference type="GO" id="GO:0006355">
    <property type="term" value="P:regulation of DNA-templated transcription"/>
    <property type="evidence" value="ECO:0007669"/>
    <property type="project" value="InterPro"/>
</dbReference>
<feature type="domain" description="Response regulatory" evidence="4">
    <location>
        <begin position="2"/>
        <end position="115"/>
    </location>
</feature>
<dbReference type="Proteomes" id="UP000266693">
    <property type="component" value="Unassembled WGS sequence"/>
</dbReference>
<dbReference type="PROSITE" id="PS50110">
    <property type="entry name" value="RESPONSE_REGULATORY"/>
    <property type="match status" value="1"/>
</dbReference>
<dbReference type="GO" id="GO:0005829">
    <property type="term" value="C:cytosol"/>
    <property type="evidence" value="ECO:0007669"/>
    <property type="project" value="TreeGrafter"/>
</dbReference>
<evidence type="ECO:0000259" key="4">
    <source>
        <dbReference type="PROSITE" id="PS50110"/>
    </source>
</evidence>
<dbReference type="InterPro" id="IPR036388">
    <property type="entry name" value="WH-like_DNA-bd_sf"/>
</dbReference>
<dbReference type="GO" id="GO:0000156">
    <property type="term" value="F:phosphorelay response regulator activity"/>
    <property type="evidence" value="ECO:0007669"/>
    <property type="project" value="TreeGrafter"/>
</dbReference>
<dbReference type="Gene3D" id="1.10.10.10">
    <property type="entry name" value="Winged helix-like DNA-binding domain superfamily/Winged helix DNA-binding domain"/>
    <property type="match status" value="1"/>
</dbReference>
<evidence type="ECO:0000256" key="2">
    <source>
        <dbReference type="PROSITE-ProRule" id="PRU00169"/>
    </source>
</evidence>
<dbReference type="Pfam" id="PF00072">
    <property type="entry name" value="Response_reg"/>
    <property type="match status" value="1"/>
</dbReference>
<organism evidence="6 7">
    <name type="scientific">Sphingomonas gilva</name>
    <dbReference type="NCBI Taxonomy" id="2305907"/>
    <lineage>
        <taxon>Bacteria</taxon>
        <taxon>Pseudomonadati</taxon>
        <taxon>Pseudomonadota</taxon>
        <taxon>Alphaproteobacteria</taxon>
        <taxon>Sphingomonadales</taxon>
        <taxon>Sphingomonadaceae</taxon>
        <taxon>Sphingomonas</taxon>
    </lineage>
</organism>
<dbReference type="InterPro" id="IPR001789">
    <property type="entry name" value="Sig_transdc_resp-reg_receiver"/>
</dbReference>
<dbReference type="SMART" id="SM00448">
    <property type="entry name" value="REC"/>
    <property type="match status" value="1"/>
</dbReference>
<dbReference type="CDD" id="cd00383">
    <property type="entry name" value="trans_reg_C"/>
    <property type="match status" value="1"/>
</dbReference>
<dbReference type="InterPro" id="IPR011006">
    <property type="entry name" value="CheY-like_superfamily"/>
</dbReference>
<keyword evidence="1 3" id="KW-0238">DNA-binding</keyword>
<dbReference type="AlphaFoldDB" id="A0A396S4L2"/>
<accession>A0A396S4L2</accession>
<dbReference type="OrthoDB" id="9802426at2"/>
<dbReference type="Pfam" id="PF00486">
    <property type="entry name" value="Trans_reg_C"/>
    <property type="match status" value="1"/>
</dbReference>
<dbReference type="PANTHER" id="PTHR48111">
    <property type="entry name" value="REGULATOR OF RPOS"/>
    <property type="match status" value="1"/>
</dbReference>
<dbReference type="GO" id="GO:0000976">
    <property type="term" value="F:transcription cis-regulatory region binding"/>
    <property type="evidence" value="ECO:0007669"/>
    <property type="project" value="TreeGrafter"/>
</dbReference>
<reference evidence="6 7" key="1">
    <citation type="submission" date="2018-08" db="EMBL/GenBank/DDBJ databases">
        <title>The multiple taxonomic identification of Sphingomonas gilva.</title>
        <authorList>
            <person name="Zhu D."/>
            <person name="Zheng S."/>
        </authorList>
    </citation>
    <scope>NUCLEOTIDE SEQUENCE [LARGE SCALE GENOMIC DNA]</scope>
    <source>
        <strain evidence="6 7">ZDH117</strain>
    </source>
</reference>
<keyword evidence="2" id="KW-0597">Phosphoprotein</keyword>
<sequence length="224" mass="24414">MRVLIVEDNARLAGLFARGIAEKGFAVDRAGNLAHAEQALRTATYDAMILDLGLPDGDGLAWLRANANMLDLPILVMTARDALGDRVAGLDAGADDYLVKPVDIAELAARLRALLRRPGYRNAPVMRIGDLQFDTAGRTARNGERDIELTRREADLLELLMRRAGTVVNKTAITEALYSFEDPVTPNAIEAIVSRLRHRLLAAGAGEVLITIRGTGYMLRDQAR</sequence>
<dbReference type="SMART" id="SM00862">
    <property type="entry name" value="Trans_reg_C"/>
    <property type="match status" value="1"/>
</dbReference>
<protein>
    <submittedName>
        <fullName evidence="6">DNA-binding response regulator</fullName>
    </submittedName>
</protein>
<comment type="caution">
    <text evidence="6">The sequence shown here is derived from an EMBL/GenBank/DDBJ whole genome shotgun (WGS) entry which is preliminary data.</text>
</comment>
<dbReference type="SUPFAM" id="SSF52172">
    <property type="entry name" value="CheY-like"/>
    <property type="match status" value="1"/>
</dbReference>
<feature type="modified residue" description="4-aspartylphosphate" evidence="2">
    <location>
        <position position="51"/>
    </location>
</feature>
<dbReference type="Gene3D" id="3.40.50.2300">
    <property type="match status" value="1"/>
</dbReference>
<dbReference type="InterPro" id="IPR039420">
    <property type="entry name" value="WalR-like"/>
</dbReference>
<evidence type="ECO:0000313" key="6">
    <source>
        <dbReference type="EMBL" id="RHW18365.1"/>
    </source>
</evidence>
<proteinExistence type="predicted"/>
<dbReference type="PROSITE" id="PS51755">
    <property type="entry name" value="OMPR_PHOB"/>
    <property type="match status" value="1"/>
</dbReference>
<dbReference type="InterPro" id="IPR001867">
    <property type="entry name" value="OmpR/PhoB-type_DNA-bd"/>
</dbReference>
<evidence type="ECO:0000259" key="5">
    <source>
        <dbReference type="PROSITE" id="PS51755"/>
    </source>
</evidence>
<dbReference type="RefSeq" id="WP_118863555.1">
    <property type="nucleotide sequence ID" value="NZ_QWLV01000002.1"/>
</dbReference>
<evidence type="ECO:0000256" key="1">
    <source>
        <dbReference type="ARBA" id="ARBA00023125"/>
    </source>
</evidence>
<gene>
    <name evidence="6" type="ORF">D1610_07855</name>
</gene>
<dbReference type="GO" id="GO:0032993">
    <property type="term" value="C:protein-DNA complex"/>
    <property type="evidence" value="ECO:0007669"/>
    <property type="project" value="TreeGrafter"/>
</dbReference>
<keyword evidence="7" id="KW-1185">Reference proteome</keyword>
<dbReference type="Gene3D" id="6.10.250.690">
    <property type="match status" value="1"/>
</dbReference>
<dbReference type="EMBL" id="QWLV01000002">
    <property type="protein sequence ID" value="RHW18365.1"/>
    <property type="molecule type" value="Genomic_DNA"/>
</dbReference>
<feature type="DNA-binding region" description="OmpR/PhoB-type" evidence="3">
    <location>
        <begin position="123"/>
        <end position="221"/>
    </location>
</feature>
<evidence type="ECO:0000256" key="3">
    <source>
        <dbReference type="PROSITE-ProRule" id="PRU01091"/>
    </source>
</evidence>